<dbReference type="GO" id="GO:0006397">
    <property type="term" value="P:mRNA processing"/>
    <property type="evidence" value="ECO:0007669"/>
    <property type="project" value="InterPro"/>
</dbReference>
<dbReference type="GO" id="GO:0003729">
    <property type="term" value="F:mRNA binding"/>
    <property type="evidence" value="ECO:0007669"/>
    <property type="project" value="TreeGrafter"/>
</dbReference>
<evidence type="ECO:0000313" key="2">
    <source>
        <dbReference type="Proteomes" id="UP000245207"/>
    </source>
</evidence>
<dbReference type="PANTHER" id="PTHR21597">
    <property type="entry name" value="THO2 PROTEIN"/>
    <property type="match status" value="1"/>
</dbReference>
<dbReference type="InterPro" id="IPR040007">
    <property type="entry name" value="Tho2"/>
</dbReference>
<dbReference type="EMBL" id="PKPP01001424">
    <property type="protein sequence ID" value="PWA82845.1"/>
    <property type="molecule type" value="Genomic_DNA"/>
</dbReference>
<reference evidence="1 2" key="1">
    <citation type="journal article" date="2018" name="Mol. Plant">
        <title>The genome of Artemisia annua provides insight into the evolution of Asteraceae family and artemisinin biosynthesis.</title>
        <authorList>
            <person name="Shen Q."/>
            <person name="Zhang L."/>
            <person name="Liao Z."/>
            <person name="Wang S."/>
            <person name="Yan T."/>
            <person name="Shi P."/>
            <person name="Liu M."/>
            <person name="Fu X."/>
            <person name="Pan Q."/>
            <person name="Wang Y."/>
            <person name="Lv Z."/>
            <person name="Lu X."/>
            <person name="Zhang F."/>
            <person name="Jiang W."/>
            <person name="Ma Y."/>
            <person name="Chen M."/>
            <person name="Hao X."/>
            <person name="Li L."/>
            <person name="Tang Y."/>
            <person name="Lv G."/>
            <person name="Zhou Y."/>
            <person name="Sun X."/>
            <person name="Brodelius P.E."/>
            <person name="Rose J.K.C."/>
            <person name="Tang K."/>
        </authorList>
    </citation>
    <scope>NUCLEOTIDE SEQUENCE [LARGE SCALE GENOMIC DNA]</scope>
    <source>
        <strain evidence="2">cv. Huhao1</strain>
        <tissue evidence="1">Leaf</tissue>
    </source>
</reference>
<dbReference type="OrthoDB" id="29024at2759"/>
<name>A0A2U1PAR5_ARTAN</name>
<comment type="caution">
    <text evidence="1">The sequence shown here is derived from an EMBL/GenBank/DDBJ whole genome shotgun (WGS) entry which is preliminary data.</text>
</comment>
<protein>
    <submittedName>
        <fullName evidence="1">THO2</fullName>
    </submittedName>
</protein>
<dbReference type="PANTHER" id="PTHR21597:SF0">
    <property type="entry name" value="THO COMPLEX SUBUNIT 2"/>
    <property type="match status" value="1"/>
</dbReference>
<evidence type="ECO:0000313" key="1">
    <source>
        <dbReference type="EMBL" id="PWA82845.1"/>
    </source>
</evidence>
<dbReference type="GO" id="GO:0000445">
    <property type="term" value="C:THO complex part of transcription export complex"/>
    <property type="evidence" value="ECO:0007669"/>
    <property type="project" value="TreeGrafter"/>
</dbReference>
<gene>
    <name evidence="1" type="ORF">CTI12_AA174510</name>
</gene>
<sequence length="113" mass="12852">MSLPSVECKYITEDCIREWKNGSTTFKPPSPAPVLRYLYELCWNIVRGEVAIHKCKLAVDLVEFVENVSDDDLASVFADIVSQMAQDLTLPGEYRARLIKLVSIYLTSMFVFV</sequence>
<dbReference type="Proteomes" id="UP000245207">
    <property type="component" value="Unassembled WGS sequence"/>
</dbReference>
<keyword evidence="2" id="KW-1185">Reference proteome</keyword>
<dbReference type="STRING" id="35608.A0A2U1PAR5"/>
<dbReference type="GO" id="GO:0006406">
    <property type="term" value="P:mRNA export from nucleus"/>
    <property type="evidence" value="ECO:0007669"/>
    <property type="project" value="InterPro"/>
</dbReference>
<proteinExistence type="predicted"/>
<accession>A0A2U1PAR5</accession>
<dbReference type="AlphaFoldDB" id="A0A2U1PAR5"/>
<organism evidence="1 2">
    <name type="scientific">Artemisia annua</name>
    <name type="common">Sweet wormwood</name>
    <dbReference type="NCBI Taxonomy" id="35608"/>
    <lineage>
        <taxon>Eukaryota</taxon>
        <taxon>Viridiplantae</taxon>
        <taxon>Streptophyta</taxon>
        <taxon>Embryophyta</taxon>
        <taxon>Tracheophyta</taxon>
        <taxon>Spermatophyta</taxon>
        <taxon>Magnoliopsida</taxon>
        <taxon>eudicotyledons</taxon>
        <taxon>Gunneridae</taxon>
        <taxon>Pentapetalae</taxon>
        <taxon>asterids</taxon>
        <taxon>campanulids</taxon>
        <taxon>Asterales</taxon>
        <taxon>Asteraceae</taxon>
        <taxon>Asteroideae</taxon>
        <taxon>Anthemideae</taxon>
        <taxon>Artemisiinae</taxon>
        <taxon>Artemisia</taxon>
    </lineage>
</organism>